<dbReference type="GO" id="GO:0000822">
    <property type="term" value="F:inositol hexakisphosphate binding"/>
    <property type="evidence" value="ECO:0007669"/>
    <property type="project" value="TreeGrafter"/>
</dbReference>
<evidence type="ECO:0000256" key="4">
    <source>
        <dbReference type="ARBA" id="ARBA00023136"/>
    </source>
</evidence>
<evidence type="ECO:0000313" key="7">
    <source>
        <dbReference type="EMBL" id="KAG7591605.1"/>
    </source>
</evidence>
<feature type="domain" description="EXS" evidence="6">
    <location>
        <begin position="14"/>
        <end position="83"/>
    </location>
</feature>
<keyword evidence="4 5" id="KW-0472">Membrane</keyword>
<evidence type="ECO:0000256" key="1">
    <source>
        <dbReference type="ARBA" id="ARBA00004141"/>
    </source>
</evidence>
<feature type="transmembrane region" description="Helical" evidence="5">
    <location>
        <begin position="41"/>
        <end position="60"/>
    </location>
</feature>
<dbReference type="GO" id="GO:0006817">
    <property type="term" value="P:phosphate ion transport"/>
    <property type="evidence" value="ECO:0007669"/>
    <property type="project" value="TreeGrafter"/>
</dbReference>
<sequence>MLIYTTRDDTDIGVFALLYVLANLDMEADPKTKGYQAITELLPLILLVAMFMVIVLPFNFFYRSSRFFFFTCLFHCLGAPLYK</sequence>
<dbReference type="GO" id="GO:0016036">
    <property type="term" value="P:cellular response to phosphate starvation"/>
    <property type="evidence" value="ECO:0007669"/>
    <property type="project" value="TreeGrafter"/>
</dbReference>
<dbReference type="Pfam" id="PF03124">
    <property type="entry name" value="EXS"/>
    <property type="match status" value="1"/>
</dbReference>
<dbReference type="GO" id="GO:0005802">
    <property type="term" value="C:trans-Golgi network"/>
    <property type="evidence" value="ECO:0007669"/>
    <property type="project" value="TreeGrafter"/>
</dbReference>
<evidence type="ECO:0000259" key="6">
    <source>
        <dbReference type="Pfam" id="PF03124"/>
    </source>
</evidence>
<accession>A0A8T2BXB7</accession>
<evidence type="ECO:0000256" key="3">
    <source>
        <dbReference type="ARBA" id="ARBA00022989"/>
    </source>
</evidence>
<keyword evidence="3 5" id="KW-1133">Transmembrane helix</keyword>
<keyword evidence="2 5" id="KW-0812">Transmembrane</keyword>
<dbReference type="InterPro" id="IPR004342">
    <property type="entry name" value="EXS_C"/>
</dbReference>
<dbReference type="AlphaFoldDB" id="A0A8T2BXB7"/>
<name>A0A8T2BXB7_9BRAS</name>
<dbReference type="GO" id="GO:0005886">
    <property type="term" value="C:plasma membrane"/>
    <property type="evidence" value="ECO:0007669"/>
    <property type="project" value="TreeGrafter"/>
</dbReference>
<dbReference type="EMBL" id="JAEFBK010000006">
    <property type="protein sequence ID" value="KAG7591605.1"/>
    <property type="molecule type" value="Genomic_DNA"/>
</dbReference>
<organism evidence="7 8">
    <name type="scientific">Arabidopsis thaliana x Arabidopsis arenosa</name>
    <dbReference type="NCBI Taxonomy" id="1240361"/>
    <lineage>
        <taxon>Eukaryota</taxon>
        <taxon>Viridiplantae</taxon>
        <taxon>Streptophyta</taxon>
        <taxon>Embryophyta</taxon>
        <taxon>Tracheophyta</taxon>
        <taxon>Spermatophyta</taxon>
        <taxon>Magnoliopsida</taxon>
        <taxon>eudicotyledons</taxon>
        <taxon>Gunneridae</taxon>
        <taxon>Pentapetalae</taxon>
        <taxon>rosids</taxon>
        <taxon>malvids</taxon>
        <taxon>Brassicales</taxon>
        <taxon>Brassicaceae</taxon>
        <taxon>Camelineae</taxon>
        <taxon>Arabidopsis</taxon>
    </lineage>
</organism>
<gene>
    <name evidence="7" type="ORF">ISN45_Aa01g006210</name>
</gene>
<dbReference type="PANTHER" id="PTHR10783">
    <property type="entry name" value="XENOTROPIC AND POLYTROPIC RETROVIRUS RECEPTOR 1-RELATED"/>
    <property type="match status" value="1"/>
</dbReference>
<evidence type="ECO:0000256" key="5">
    <source>
        <dbReference type="SAM" id="Phobius"/>
    </source>
</evidence>
<proteinExistence type="predicted"/>
<evidence type="ECO:0000313" key="8">
    <source>
        <dbReference type="Proteomes" id="UP000694240"/>
    </source>
</evidence>
<comment type="subcellular location">
    <subcellularLocation>
        <location evidence="1">Membrane</location>
        <topology evidence="1">Multi-pass membrane protein</topology>
    </subcellularLocation>
</comment>
<comment type="caution">
    <text evidence="7">The sequence shown here is derived from an EMBL/GenBank/DDBJ whole genome shotgun (WGS) entry which is preliminary data.</text>
</comment>
<dbReference type="Proteomes" id="UP000694240">
    <property type="component" value="Chromosome 6"/>
</dbReference>
<keyword evidence="8" id="KW-1185">Reference proteome</keyword>
<protein>
    <submittedName>
        <fullName evidence="7">EXS C-terminal</fullName>
    </submittedName>
</protein>
<feature type="non-terminal residue" evidence="7">
    <location>
        <position position="1"/>
    </location>
</feature>
<dbReference type="PANTHER" id="PTHR10783:SF4">
    <property type="entry name" value="PHOSPHATE TRANSPORTER PHO1 HOMOLOG 3"/>
    <property type="match status" value="1"/>
</dbReference>
<evidence type="ECO:0000256" key="2">
    <source>
        <dbReference type="ARBA" id="ARBA00022692"/>
    </source>
</evidence>
<reference evidence="7 8" key="1">
    <citation type="submission" date="2020-12" db="EMBL/GenBank/DDBJ databases">
        <title>Concerted genomic and epigenomic changes stabilize Arabidopsis allopolyploids.</title>
        <authorList>
            <person name="Chen Z."/>
        </authorList>
    </citation>
    <scope>NUCLEOTIDE SEQUENCE [LARGE SCALE GENOMIC DNA]</scope>
    <source>
        <strain evidence="7">Allo738</strain>
        <tissue evidence="7">Leaf</tissue>
    </source>
</reference>